<dbReference type="AlphaFoldDB" id="A0A0C9VC31"/>
<gene>
    <name evidence="1" type="ORF">M422DRAFT_263049</name>
</gene>
<dbReference type="Proteomes" id="UP000054279">
    <property type="component" value="Unassembled WGS sequence"/>
</dbReference>
<organism evidence="1 2">
    <name type="scientific">Sphaerobolus stellatus (strain SS14)</name>
    <dbReference type="NCBI Taxonomy" id="990650"/>
    <lineage>
        <taxon>Eukaryota</taxon>
        <taxon>Fungi</taxon>
        <taxon>Dikarya</taxon>
        <taxon>Basidiomycota</taxon>
        <taxon>Agaricomycotina</taxon>
        <taxon>Agaricomycetes</taxon>
        <taxon>Phallomycetidae</taxon>
        <taxon>Geastrales</taxon>
        <taxon>Sphaerobolaceae</taxon>
        <taxon>Sphaerobolus</taxon>
    </lineage>
</organism>
<sequence>MEGGVVHDPGDGTLEWGAWFELTDPSERITSSMLHFFGDMMHNLPNLLPKAHQHPLGWYPTMVLSVEYKGEIPDDPAISRRIVGVYSRSSFMNTDLHDIYVELWTSPSISGLGGGIETEGWRDKQVCLGISSQTALIVPRCIAPLELFMTHYFLLCICF</sequence>
<name>A0A0C9VC31_SPHS4</name>
<dbReference type="InterPro" id="IPR042171">
    <property type="entry name" value="Acyl-CoA_hotdog"/>
</dbReference>
<dbReference type="EMBL" id="KN837195">
    <property type="protein sequence ID" value="KIJ34866.1"/>
    <property type="molecule type" value="Genomic_DNA"/>
</dbReference>
<keyword evidence="2" id="KW-1185">Reference proteome</keyword>
<reference evidence="1 2" key="1">
    <citation type="submission" date="2014-06" db="EMBL/GenBank/DDBJ databases">
        <title>Evolutionary Origins and Diversification of the Mycorrhizal Mutualists.</title>
        <authorList>
            <consortium name="DOE Joint Genome Institute"/>
            <consortium name="Mycorrhizal Genomics Consortium"/>
            <person name="Kohler A."/>
            <person name="Kuo A."/>
            <person name="Nagy L.G."/>
            <person name="Floudas D."/>
            <person name="Copeland A."/>
            <person name="Barry K.W."/>
            <person name="Cichocki N."/>
            <person name="Veneault-Fourrey C."/>
            <person name="LaButti K."/>
            <person name="Lindquist E.A."/>
            <person name="Lipzen A."/>
            <person name="Lundell T."/>
            <person name="Morin E."/>
            <person name="Murat C."/>
            <person name="Riley R."/>
            <person name="Ohm R."/>
            <person name="Sun H."/>
            <person name="Tunlid A."/>
            <person name="Henrissat B."/>
            <person name="Grigoriev I.V."/>
            <person name="Hibbett D.S."/>
            <person name="Martin F."/>
        </authorList>
    </citation>
    <scope>NUCLEOTIDE SEQUENCE [LARGE SCALE GENOMIC DNA]</scope>
    <source>
        <strain evidence="1 2">SS14</strain>
    </source>
</reference>
<evidence type="ECO:0000313" key="1">
    <source>
        <dbReference type="EMBL" id="KIJ34866.1"/>
    </source>
</evidence>
<dbReference type="HOGENOM" id="CLU_1661893_0_0_1"/>
<dbReference type="OrthoDB" id="2532955at2759"/>
<protein>
    <submittedName>
        <fullName evidence="1">Uncharacterized protein</fullName>
    </submittedName>
</protein>
<proteinExistence type="predicted"/>
<dbReference type="Gene3D" id="2.40.160.210">
    <property type="entry name" value="Acyl-CoA thioesterase, double hotdog domain"/>
    <property type="match status" value="1"/>
</dbReference>
<accession>A0A0C9VC31</accession>
<evidence type="ECO:0000313" key="2">
    <source>
        <dbReference type="Proteomes" id="UP000054279"/>
    </source>
</evidence>